<dbReference type="AlphaFoldDB" id="K8EP46"/>
<evidence type="ECO:0000256" key="1">
    <source>
        <dbReference type="SAM" id="MobiDB-lite"/>
    </source>
</evidence>
<reference evidence="3 4" key="1">
    <citation type="submission" date="2011-10" db="EMBL/GenBank/DDBJ databases">
        <authorList>
            <person name="Genoscope - CEA"/>
        </authorList>
    </citation>
    <scope>NUCLEOTIDE SEQUENCE [LARGE SCALE GENOMIC DNA]</scope>
    <source>
        <strain evidence="3 4">RCC 1105</strain>
    </source>
</reference>
<dbReference type="CDD" id="cd10527">
    <property type="entry name" value="SET_LSMT"/>
    <property type="match status" value="1"/>
</dbReference>
<dbReference type="PANTHER" id="PTHR13271:SF103">
    <property type="entry name" value="N-METHYLTRANSFERASE DOMAIN AND SET DOMAIN CONTAINING PROTEIN-RELATED"/>
    <property type="match status" value="1"/>
</dbReference>
<gene>
    <name evidence="3" type="ordered locus">Bathy15g00710</name>
</gene>
<dbReference type="InterPro" id="IPR050600">
    <property type="entry name" value="SETD3_SETD6_MTase"/>
</dbReference>
<organism evidence="3 4">
    <name type="scientific">Bathycoccus prasinos</name>
    <dbReference type="NCBI Taxonomy" id="41875"/>
    <lineage>
        <taxon>Eukaryota</taxon>
        <taxon>Viridiplantae</taxon>
        <taxon>Chlorophyta</taxon>
        <taxon>Mamiellophyceae</taxon>
        <taxon>Mamiellales</taxon>
        <taxon>Bathycoccaceae</taxon>
        <taxon>Bathycoccus</taxon>
    </lineage>
</organism>
<dbReference type="KEGG" id="bpg:Bathy15g00710"/>
<feature type="domain" description="SET" evidence="2">
    <location>
        <begin position="220"/>
        <end position="456"/>
    </location>
</feature>
<dbReference type="InterPro" id="IPR001214">
    <property type="entry name" value="SET_dom"/>
</dbReference>
<dbReference type="SUPFAM" id="SSF82199">
    <property type="entry name" value="SET domain"/>
    <property type="match status" value="1"/>
</dbReference>
<evidence type="ECO:0000313" key="3">
    <source>
        <dbReference type="EMBL" id="CCO19992.1"/>
    </source>
</evidence>
<feature type="region of interest" description="Disordered" evidence="1">
    <location>
        <begin position="89"/>
        <end position="108"/>
    </location>
</feature>
<evidence type="ECO:0000313" key="4">
    <source>
        <dbReference type="Proteomes" id="UP000198341"/>
    </source>
</evidence>
<dbReference type="OrthoDB" id="341421at2759"/>
<dbReference type="Pfam" id="PF00856">
    <property type="entry name" value="SET"/>
    <property type="match status" value="1"/>
</dbReference>
<sequence length="640" mass="72792">MMYATTTTTLVVPFTDEVGSPHWQRKMEMLTECETTNYIDLTTANSCEMLLRACRISCLDEKEMYFEPRETWGKVILGDKGERIAFEQQQQQQQNSPPTTSNNNKTFFVSPRNETSAHAMAQTLLMPANENECNNNNSNSSEEYPLPPLELRQRVLEQLRSIRVQTLEKDAKDFEDIERARRQGIPTSTSASVVCKIETKGYAVALTKWAASQGKDANVSKVAPCLLSSMNDARGLCATEDIRAGENILEIPRRMLLDAGTICISEQGPFGDLLRILERCGADTIMTLWIMKERMKMKTKQETFWSLYFLSLPDGSQKLTPLSWPEDIVRVGLGNTPIFETVMHERQKVRNGYDALLPSLLANCPESFEGNQEEFWSYDQYISALELWMSYAMTVKPVHNSDSGTIDVLSPVAFFCNHGIYPHCVHYSQLRLSDECLVFPAMRDIEKNEEIMLSYGAKSNGELLLFYGFCIDDNPYDSIDITLDFDSLNGVEKPEVRKRREELLVKHDLTLNHAIRKNAELPIDLIATIRILCCEKELVFLYDGDPKAREISMLSESKASDALFTALSAIRSSMSSADAIEHRAPEEWRAANQHYLNECKKYIRGLFQTIDVALEQVSMWRQTSSLAAKKLGKRTHRDFL</sequence>
<name>K8EP46_9CHLO</name>
<dbReference type="InterPro" id="IPR046341">
    <property type="entry name" value="SET_dom_sf"/>
</dbReference>
<protein>
    <recommendedName>
        <fullName evidence="2">SET domain-containing protein</fullName>
    </recommendedName>
</protein>
<accession>K8EP46</accession>
<keyword evidence="4" id="KW-1185">Reference proteome</keyword>
<proteinExistence type="predicted"/>
<evidence type="ECO:0000259" key="2">
    <source>
        <dbReference type="PROSITE" id="PS50280"/>
    </source>
</evidence>
<dbReference type="Proteomes" id="UP000198341">
    <property type="component" value="Chromosome 15"/>
</dbReference>
<dbReference type="EMBL" id="FO082264">
    <property type="protein sequence ID" value="CCO19992.1"/>
    <property type="molecule type" value="Genomic_DNA"/>
</dbReference>
<feature type="compositionally biased region" description="Low complexity" evidence="1">
    <location>
        <begin position="89"/>
        <end position="104"/>
    </location>
</feature>
<dbReference type="SMART" id="SM00317">
    <property type="entry name" value="SET"/>
    <property type="match status" value="1"/>
</dbReference>
<dbReference type="PROSITE" id="PS50280">
    <property type="entry name" value="SET"/>
    <property type="match status" value="1"/>
</dbReference>
<dbReference type="GeneID" id="19011563"/>
<dbReference type="PANTHER" id="PTHR13271">
    <property type="entry name" value="UNCHARACTERIZED PUTATIVE METHYLTRANSFERASE"/>
    <property type="match status" value="1"/>
</dbReference>
<dbReference type="Gene3D" id="3.90.1410.10">
    <property type="entry name" value="set domain protein methyltransferase, domain 1"/>
    <property type="match status" value="1"/>
</dbReference>
<dbReference type="RefSeq" id="XP_007508906.1">
    <property type="nucleotide sequence ID" value="XM_007508844.1"/>
</dbReference>
<dbReference type="eggNOG" id="KOG1337">
    <property type="taxonomic scope" value="Eukaryota"/>
</dbReference>
<dbReference type="GO" id="GO:0016279">
    <property type="term" value="F:protein-lysine N-methyltransferase activity"/>
    <property type="evidence" value="ECO:0007669"/>
    <property type="project" value="TreeGrafter"/>
</dbReference>